<reference evidence="7" key="1">
    <citation type="journal article" date="2014" name="Int. J. Syst. Evol. Microbiol.">
        <title>Complete genome sequence of Corynebacterium casei LMG S-19264T (=DSM 44701T), isolated from a smear-ripened cheese.</title>
        <authorList>
            <consortium name="US DOE Joint Genome Institute (JGI-PGF)"/>
            <person name="Walter F."/>
            <person name="Albersmeier A."/>
            <person name="Kalinowski J."/>
            <person name="Ruckert C."/>
        </authorList>
    </citation>
    <scope>NUCLEOTIDE SEQUENCE</scope>
    <source>
        <strain evidence="7">CGMCC 1.12777</strain>
    </source>
</reference>
<dbReference type="Gene3D" id="3.40.50.720">
    <property type="entry name" value="NAD(P)-binding Rossmann-like Domain"/>
    <property type="match status" value="2"/>
</dbReference>
<evidence type="ECO:0000313" key="8">
    <source>
        <dbReference type="Proteomes" id="UP000656813"/>
    </source>
</evidence>
<feature type="domain" description="D-isomer specific 2-hydroxyacid dehydrogenase catalytic" evidence="5">
    <location>
        <begin position="17"/>
        <end position="303"/>
    </location>
</feature>
<sequence length="316" mass="35684">MRVLSTTRLQGDLEAQLQAKFPQVRFAFFSSIDRVTSHLSEADVLLTYGEDLTAEHIEQATDLKWIMVISAGLEKMPFEAIKKKGILVTNARGIHSIPMAEYTMATMLQFAKNMKQWHENQKAHCWDRSVEMTELAHKVITIIGPGAIGSEIARLAKAFRMTVYGISRSGQSVENVDQMFTMENIEKVLPLSDVVISVLPQTKETEQLITGKYFSLMPSTALFINIGRGKTVRQRDLLEALQSKTIAGAVLDVFEEEPLDPNHPFWEMDNVTLTPHFSSATAGYQPRSIDIFEKNLEVFLEGREEFINPIDLDRGY</sequence>
<dbReference type="SUPFAM" id="SSF52283">
    <property type="entry name" value="Formate/glycerate dehydrogenase catalytic domain-like"/>
    <property type="match status" value="1"/>
</dbReference>
<dbReference type="Pfam" id="PF02826">
    <property type="entry name" value="2-Hacid_dh_C"/>
    <property type="match status" value="1"/>
</dbReference>
<keyword evidence="3" id="KW-0520">NAD</keyword>
<dbReference type="InterPro" id="IPR006139">
    <property type="entry name" value="D-isomer_2_OHA_DH_cat_dom"/>
</dbReference>
<comment type="similarity">
    <text evidence="1 4">Belongs to the D-isomer specific 2-hydroxyacid dehydrogenase family.</text>
</comment>
<evidence type="ECO:0000256" key="1">
    <source>
        <dbReference type="ARBA" id="ARBA00005854"/>
    </source>
</evidence>
<name>A0A8J3ENC2_9BACL</name>
<protein>
    <submittedName>
        <fullName evidence="7">2-hydroxyacid dehydrogenase</fullName>
    </submittedName>
</protein>
<evidence type="ECO:0000259" key="5">
    <source>
        <dbReference type="Pfam" id="PF00389"/>
    </source>
</evidence>
<dbReference type="GO" id="GO:0051287">
    <property type="term" value="F:NAD binding"/>
    <property type="evidence" value="ECO:0007669"/>
    <property type="project" value="InterPro"/>
</dbReference>
<dbReference type="Proteomes" id="UP000656813">
    <property type="component" value="Unassembled WGS sequence"/>
</dbReference>
<dbReference type="EMBL" id="BMFV01000040">
    <property type="protein sequence ID" value="GGH87511.1"/>
    <property type="molecule type" value="Genomic_DNA"/>
</dbReference>
<accession>A0A8J3ENC2</accession>
<dbReference type="PANTHER" id="PTHR43333">
    <property type="entry name" value="2-HACID_DH_C DOMAIN-CONTAINING PROTEIN"/>
    <property type="match status" value="1"/>
</dbReference>
<proteinExistence type="inferred from homology"/>
<keyword evidence="2 4" id="KW-0560">Oxidoreductase</keyword>
<evidence type="ECO:0000259" key="6">
    <source>
        <dbReference type="Pfam" id="PF02826"/>
    </source>
</evidence>
<dbReference type="FunFam" id="3.40.50.720:FF:000363">
    <property type="entry name" value="D-isomer specific 2-hydroxyacid dehydrogenase"/>
    <property type="match status" value="1"/>
</dbReference>
<dbReference type="SUPFAM" id="SSF51735">
    <property type="entry name" value="NAD(P)-binding Rossmann-fold domains"/>
    <property type="match status" value="1"/>
</dbReference>
<dbReference type="AlphaFoldDB" id="A0A8J3ENC2"/>
<dbReference type="RefSeq" id="WP_188498927.1">
    <property type="nucleotide sequence ID" value="NZ_BMFV01000040.1"/>
</dbReference>
<dbReference type="InterPro" id="IPR006140">
    <property type="entry name" value="D-isomer_DH_NAD-bd"/>
</dbReference>
<dbReference type="InterPro" id="IPR036291">
    <property type="entry name" value="NAD(P)-bd_dom_sf"/>
</dbReference>
<reference evidence="7" key="2">
    <citation type="submission" date="2020-09" db="EMBL/GenBank/DDBJ databases">
        <authorList>
            <person name="Sun Q."/>
            <person name="Zhou Y."/>
        </authorList>
    </citation>
    <scope>NUCLEOTIDE SEQUENCE</scope>
    <source>
        <strain evidence="7">CGMCC 1.12777</strain>
    </source>
</reference>
<dbReference type="Pfam" id="PF00389">
    <property type="entry name" value="2-Hacid_dh"/>
    <property type="match status" value="1"/>
</dbReference>
<evidence type="ECO:0000313" key="7">
    <source>
        <dbReference type="EMBL" id="GGH87511.1"/>
    </source>
</evidence>
<keyword evidence="8" id="KW-1185">Reference proteome</keyword>
<evidence type="ECO:0000256" key="2">
    <source>
        <dbReference type="ARBA" id="ARBA00023002"/>
    </source>
</evidence>
<dbReference type="GO" id="GO:0016616">
    <property type="term" value="F:oxidoreductase activity, acting on the CH-OH group of donors, NAD or NADP as acceptor"/>
    <property type="evidence" value="ECO:0007669"/>
    <property type="project" value="InterPro"/>
</dbReference>
<dbReference type="PANTHER" id="PTHR43333:SF1">
    <property type="entry name" value="D-ISOMER SPECIFIC 2-HYDROXYACID DEHYDROGENASE NAD-BINDING DOMAIN-CONTAINING PROTEIN"/>
    <property type="match status" value="1"/>
</dbReference>
<evidence type="ECO:0000256" key="4">
    <source>
        <dbReference type="RuleBase" id="RU003719"/>
    </source>
</evidence>
<feature type="domain" description="D-isomer specific 2-hydroxyacid dehydrogenase NAD-binding" evidence="6">
    <location>
        <begin position="104"/>
        <end position="277"/>
    </location>
</feature>
<gene>
    <name evidence="7" type="ORF">GCM10007096_37690</name>
</gene>
<organism evidence="7 8">
    <name type="scientific">Pullulanibacillus pueri</name>
    <dbReference type="NCBI Taxonomy" id="1437324"/>
    <lineage>
        <taxon>Bacteria</taxon>
        <taxon>Bacillati</taxon>
        <taxon>Bacillota</taxon>
        <taxon>Bacilli</taxon>
        <taxon>Bacillales</taxon>
        <taxon>Sporolactobacillaceae</taxon>
        <taxon>Pullulanibacillus</taxon>
    </lineage>
</organism>
<comment type="caution">
    <text evidence="7">The sequence shown here is derived from an EMBL/GenBank/DDBJ whole genome shotgun (WGS) entry which is preliminary data.</text>
</comment>
<evidence type="ECO:0000256" key="3">
    <source>
        <dbReference type="ARBA" id="ARBA00023027"/>
    </source>
</evidence>
<dbReference type="CDD" id="cd05300">
    <property type="entry name" value="2-Hacid_dh_1"/>
    <property type="match status" value="1"/>
</dbReference>